<reference evidence="8 9" key="1">
    <citation type="submission" date="2017-06" db="EMBL/GenBank/DDBJ databases">
        <title>Genome sequencing of cyanobaciteial culture collection at National Institute for Environmental Studies (NIES).</title>
        <authorList>
            <person name="Hirose Y."/>
            <person name="Shimura Y."/>
            <person name="Fujisawa T."/>
            <person name="Nakamura Y."/>
            <person name="Kawachi M."/>
        </authorList>
    </citation>
    <scope>NUCLEOTIDE SEQUENCE [LARGE SCALE GENOMIC DNA]</scope>
    <source>
        <strain evidence="8 9">NIES-267</strain>
    </source>
</reference>
<feature type="transmembrane region" description="Helical" evidence="6">
    <location>
        <begin position="180"/>
        <end position="197"/>
    </location>
</feature>
<dbReference type="Proteomes" id="UP000218418">
    <property type="component" value="Chromosome"/>
</dbReference>
<dbReference type="PROSITE" id="PS50850">
    <property type="entry name" value="MFS"/>
    <property type="match status" value="1"/>
</dbReference>
<evidence type="ECO:0000256" key="3">
    <source>
        <dbReference type="ARBA" id="ARBA00022692"/>
    </source>
</evidence>
<feature type="transmembrane region" description="Helical" evidence="6">
    <location>
        <begin position="229"/>
        <end position="250"/>
    </location>
</feature>
<organism evidence="8 9">
    <name type="scientific">Calothrix parasitica NIES-267</name>
    <dbReference type="NCBI Taxonomy" id="1973488"/>
    <lineage>
        <taxon>Bacteria</taxon>
        <taxon>Bacillati</taxon>
        <taxon>Cyanobacteriota</taxon>
        <taxon>Cyanophyceae</taxon>
        <taxon>Nostocales</taxon>
        <taxon>Calotrichaceae</taxon>
        <taxon>Calothrix</taxon>
    </lineage>
</organism>
<keyword evidence="3 6" id="KW-0812">Transmembrane</keyword>
<evidence type="ECO:0000256" key="5">
    <source>
        <dbReference type="ARBA" id="ARBA00023136"/>
    </source>
</evidence>
<feature type="transmembrane region" description="Helical" evidence="6">
    <location>
        <begin position="154"/>
        <end position="174"/>
    </location>
</feature>
<evidence type="ECO:0000313" key="9">
    <source>
        <dbReference type="Proteomes" id="UP000218418"/>
    </source>
</evidence>
<accession>A0A1Z4LJ98</accession>
<evidence type="ECO:0000256" key="4">
    <source>
        <dbReference type="ARBA" id="ARBA00022989"/>
    </source>
</evidence>
<dbReference type="InterPro" id="IPR011701">
    <property type="entry name" value="MFS"/>
</dbReference>
<dbReference type="GO" id="GO:0022857">
    <property type="term" value="F:transmembrane transporter activity"/>
    <property type="evidence" value="ECO:0007669"/>
    <property type="project" value="InterPro"/>
</dbReference>
<dbReference type="Gene3D" id="1.20.1250.20">
    <property type="entry name" value="MFS general substrate transporter like domains"/>
    <property type="match status" value="1"/>
</dbReference>
<keyword evidence="2" id="KW-1003">Cell membrane</keyword>
<dbReference type="GO" id="GO:0005886">
    <property type="term" value="C:plasma membrane"/>
    <property type="evidence" value="ECO:0007669"/>
    <property type="project" value="UniProtKB-SubCell"/>
</dbReference>
<evidence type="ECO:0000259" key="7">
    <source>
        <dbReference type="PROSITE" id="PS50850"/>
    </source>
</evidence>
<dbReference type="PRINTS" id="PR01035">
    <property type="entry name" value="TCRTETA"/>
</dbReference>
<evidence type="ECO:0000256" key="6">
    <source>
        <dbReference type="SAM" id="Phobius"/>
    </source>
</evidence>
<comment type="subcellular location">
    <subcellularLocation>
        <location evidence="1">Cell membrane</location>
        <topology evidence="1">Multi-pass membrane protein</topology>
    </subcellularLocation>
</comment>
<protein>
    <submittedName>
        <fullName evidence="8">Major facilitator transporter</fullName>
    </submittedName>
</protein>
<proteinExistence type="predicted"/>
<dbReference type="OrthoDB" id="9793283at2"/>
<feature type="transmembrane region" description="Helical" evidence="6">
    <location>
        <begin position="61"/>
        <end position="81"/>
    </location>
</feature>
<sequence>MTTSLKPINSHSGRQNKSKGNIFRDKNLLITVSITMIAIMPLFTISPILPTIATGLNISSAQSGLIMAAYLIPVALGTPIFGILADRFGFKKIIIPSLLVFALGGILSAFAPNFRSLIEWRILQGLGGASLEALVLSIISSLYSGKKMTQAMAFNAGAIGVGSTIYPILGGVLASLNWRYPFALSLLAIPVSLLVSLKLKLPKRQKPTEKFNLSSYVKNILKSIQNRNVLLLFFAVITLFMVEFGAFYTFTPVFAGETLGATSAVIGMVLTTNALSLTVFSFFVTLFADKVSEINLIKISFIIFAVALCIIPTVNSIPMLIIPCVLIGIVEALAFPSLQSSIAKLAPQEYRSGFMSLNVTIQAIGRAIGPVFAGILFGISGIAAVCFIGAAVTVISIAIFSLLINTNPRKA</sequence>
<evidence type="ECO:0000256" key="1">
    <source>
        <dbReference type="ARBA" id="ARBA00004651"/>
    </source>
</evidence>
<keyword evidence="5 6" id="KW-0472">Membrane</keyword>
<feature type="transmembrane region" description="Helical" evidence="6">
    <location>
        <begin position="262"/>
        <end position="288"/>
    </location>
</feature>
<name>A0A1Z4LJ98_9CYAN</name>
<keyword evidence="4 6" id="KW-1133">Transmembrane helix</keyword>
<gene>
    <name evidence="8" type="ORF">NIES267_07790</name>
</gene>
<dbReference type="PANTHER" id="PTHR43124">
    <property type="entry name" value="PURINE EFFLUX PUMP PBUE"/>
    <property type="match status" value="1"/>
</dbReference>
<dbReference type="PANTHER" id="PTHR43124:SF3">
    <property type="entry name" value="CHLORAMPHENICOL EFFLUX PUMP RV0191"/>
    <property type="match status" value="1"/>
</dbReference>
<feature type="transmembrane region" description="Helical" evidence="6">
    <location>
        <begin position="320"/>
        <end position="338"/>
    </location>
</feature>
<feature type="transmembrane region" description="Helical" evidence="6">
    <location>
        <begin position="350"/>
        <end position="369"/>
    </location>
</feature>
<evidence type="ECO:0000256" key="2">
    <source>
        <dbReference type="ARBA" id="ARBA00022475"/>
    </source>
</evidence>
<dbReference type="InterPro" id="IPR036259">
    <property type="entry name" value="MFS_trans_sf"/>
</dbReference>
<evidence type="ECO:0000313" key="8">
    <source>
        <dbReference type="EMBL" id="BAY81303.1"/>
    </source>
</evidence>
<feature type="transmembrane region" description="Helical" evidence="6">
    <location>
        <begin position="93"/>
        <end position="110"/>
    </location>
</feature>
<dbReference type="Pfam" id="PF07690">
    <property type="entry name" value="MFS_1"/>
    <property type="match status" value="1"/>
</dbReference>
<feature type="transmembrane region" description="Helical" evidence="6">
    <location>
        <begin position="28"/>
        <end position="49"/>
    </location>
</feature>
<dbReference type="AlphaFoldDB" id="A0A1Z4LJ98"/>
<keyword evidence="9" id="KW-1185">Reference proteome</keyword>
<feature type="transmembrane region" description="Helical" evidence="6">
    <location>
        <begin position="295"/>
        <end position="314"/>
    </location>
</feature>
<dbReference type="CDD" id="cd17474">
    <property type="entry name" value="MFS_YfmO_like"/>
    <property type="match status" value="1"/>
</dbReference>
<feature type="transmembrane region" description="Helical" evidence="6">
    <location>
        <begin position="375"/>
        <end position="404"/>
    </location>
</feature>
<dbReference type="InterPro" id="IPR001958">
    <property type="entry name" value="Tet-R_TetA/multi-R_MdtG-like"/>
</dbReference>
<dbReference type="InterPro" id="IPR020846">
    <property type="entry name" value="MFS_dom"/>
</dbReference>
<feature type="domain" description="Major facilitator superfamily (MFS) profile" evidence="7">
    <location>
        <begin position="27"/>
        <end position="408"/>
    </location>
</feature>
<dbReference type="InterPro" id="IPR050189">
    <property type="entry name" value="MFS_Efflux_Transporters"/>
</dbReference>
<dbReference type="SUPFAM" id="SSF103473">
    <property type="entry name" value="MFS general substrate transporter"/>
    <property type="match status" value="1"/>
</dbReference>
<feature type="transmembrane region" description="Helical" evidence="6">
    <location>
        <begin position="122"/>
        <end position="142"/>
    </location>
</feature>
<dbReference type="EMBL" id="AP018227">
    <property type="protein sequence ID" value="BAY81303.1"/>
    <property type="molecule type" value="Genomic_DNA"/>
</dbReference>